<dbReference type="Pfam" id="PF13419">
    <property type="entry name" value="HAD_2"/>
    <property type="match status" value="1"/>
</dbReference>
<comment type="caution">
    <text evidence="1">The sequence shown here is derived from an EMBL/GenBank/DDBJ whole genome shotgun (WGS) entry which is preliminary data.</text>
</comment>
<dbReference type="SFLD" id="SFLDG01135">
    <property type="entry name" value="C1.5.6:_HAD__Beta-PGM__Phospha"/>
    <property type="match status" value="1"/>
</dbReference>
<dbReference type="InterPro" id="IPR036412">
    <property type="entry name" value="HAD-like_sf"/>
</dbReference>
<protein>
    <submittedName>
        <fullName evidence="1">Pyrophosphatase PpaX</fullName>
        <ecNumber evidence="1">3.6.1.1</ecNumber>
    </submittedName>
</protein>
<name>A0ABU5ZNF5_9BACL</name>
<dbReference type="PANTHER" id="PTHR43434">
    <property type="entry name" value="PHOSPHOGLYCOLATE PHOSPHATASE"/>
    <property type="match status" value="1"/>
</dbReference>
<organism evidence="1 2">
    <name type="scientific">Ferviditalea candida</name>
    <dbReference type="NCBI Taxonomy" id="3108399"/>
    <lineage>
        <taxon>Bacteria</taxon>
        <taxon>Bacillati</taxon>
        <taxon>Bacillota</taxon>
        <taxon>Bacilli</taxon>
        <taxon>Bacillales</taxon>
        <taxon>Paenibacillaceae</taxon>
        <taxon>Ferviditalea</taxon>
    </lineage>
</organism>
<dbReference type="SFLD" id="SFLDG01129">
    <property type="entry name" value="C1.5:_HAD__Beta-PGM__Phosphata"/>
    <property type="match status" value="1"/>
</dbReference>
<dbReference type="Proteomes" id="UP001310386">
    <property type="component" value="Unassembled WGS sequence"/>
</dbReference>
<dbReference type="SUPFAM" id="SSF56784">
    <property type="entry name" value="HAD-like"/>
    <property type="match status" value="1"/>
</dbReference>
<keyword evidence="1" id="KW-0378">Hydrolase</keyword>
<dbReference type="NCBIfam" id="TIGR01549">
    <property type="entry name" value="HAD-SF-IA-v1"/>
    <property type="match status" value="1"/>
</dbReference>
<dbReference type="PRINTS" id="PR00413">
    <property type="entry name" value="HADHALOGNASE"/>
</dbReference>
<reference evidence="1" key="1">
    <citation type="submission" date="2023-12" db="EMBL/GenBank/DDBJ databases">
        <title>Fervidustalea candida gen. nov., sp. nov., a novel member of the family Paenibacillaceae isolated from a geothermal area.</title>
        <authorList>
            <person name="Li W.-J."/>
            <person name="Jiao J.-Y."/>
            <person name="Chen Y."/>
        </authorList>
    </citation>
    <scope>NUCLEOTIDE SEQUENCE</scope>
    <source>
        <strain evidence="1">SYSU GA230002</strain>
    </source>
</reference>
<dbReference type="Gene3D" id="3.40.50.1000">
    <property type="entry name" value="HAD superfamily/HAD-like"/>
    <property type="match status" value="1"/>
</dbReference>
<dbReference type="InterPro" id="IPR050155">
    <property type="entry name" value="HAD-like_hydrolase_sf"/>
</dbReference>
<dbReference type="SFLD" id="SFLDS00003">
    <property type="entry name" value="Haloacid_Dehalogenase"/>
    <property type="match status" value="1"/>
</dbReference>
<dbReference type="RefSeq" id="WP_371756178.1">
    <property type="nucleotide sequence ID" value="NZ_JAYJLD010000072.1"/>
</dbReference>
<dbReference type="GO" id="GO:0004427">
    <property type="term" value="F:inorganic diphosphate phosphatase activity"/>
    <property type="evidence" value="ECO:0007669"/>
    <property type="project" value="UniProtKB-EC"/>
</dbReference>
<proteinExistence type="predicted"/>
<evidence type="ECO:0000313" key="1">
    <source>
        <dbReference type="EMBL" id="MEB3104049.1"/>
    </source>
</evidence>
<dbReference type="InterPro" id="IPR023198">
    <property type="entry name" value="PGP-like_dom2"/>
</dbReference>
<dbReference type="PANTHER" id="PTHR43434:SF26">
    <property type="entry name" value="PYROPHOSPHATASE PPAX"/>
    <property type="match status" value="1"/>
</dbReference>
<accession>A0ABU5ZNF5</accession>
<evidence type="ECO:0000313" key="2">
    <source>
        <dbReference type="Proteomes" id="UP001310386"/>
    </source>
</evidence>
<dbReference type="Gene3D" id="1.10.150.240">
    <property type="entry name" value="Putative phosphatase, domain 2"/>
    <property type="match status" value="1"/>
</dbReference>
<dbReference type="EC" id="3.6.1.1" evidence="1"/>
<dbReference type="NCBIfam" id="NF009804">
    <property type="entry name" value="PRK13288.1"/>
    <property type="match status" value="1"/>
</dbReference>
<dbReference type="EMBL" id="JAYJLD010000072">
    <property type="protein sequence ID" value="MEB3104049.1"/>
    <property type="molecule type" value="Genomic_DNA"/>
</dbReference>
<dbReference type="InterPro" id="IPR041492">
    <property type="entry name" value="HAD_2"/>
</dbReference>
<keyword evidence="2" id="KW-1185">Reference proteome</keyword>
<gene>
    <name evidence="1" type="primary">ppaX</name>
    <name evidence="1" type="ORF">VF724_20770</name>
</gene>
<dbReference type="InterPro" id="IPR023214">
    <property type="entry name" value="HAD_sf"/>
</dbReference>
<sequence>MTDKGIRKGIESGIQTVLFDLDGTIIDTNELIIQSFIHALDGTIPQPPTRDRIISIMGRPLVEQLQLLSGREDVTELEQRYREFNIENHDRLARPFPYAAEVIRRLHAQGVRMGIVTTKIRRTTGMGLRLLGIENLMEAVVTVEDVELPKPDPQPVVKALEIMGSDPRTALMVGDSHYDIMAANRAGVISAGVSWSLKGADFLRRYDPRHILHDIRELFDITGIAGDPD</sequence>
<dbReference type="InterPro" id="IPR006439">
    <property type="entry name" value="HAD-SF_hydro_IA"/>
</dbReference>